<dbReference type="Pfam" id="PF05425">
    <property type="entry name" value="CopD"/>
    <property type="match status" value="1"/>
</dbReference>
<evidence type="ECO:0000256" key="3">
    <source>
        <dbReference type="ARBA" id="ARBA00022692"/>
    </source>
</evidence>
<evidence type="ECO:0000313" key="9">
    <source>
        <dbReference type="Proteomes" id="UP000049222"/>
    </source>
</evidence>
<feature type="transmembrane region" description="Helical" evidence="6">
    <location>
        <begin position="72"/>
        <end position="90"/>
    </location>
</feature>
<feature type="transmembrane region" description="Helical" evidence="6">
    <location>
        <begin position="167"/>
        <end position="190"/>
    </location>
</feature>
<dbReference type="STRING" id="420998.JDO7802_00549"/>
<evidence type="ECO:0000256" key="5">
    <source>
        <dbReference type="ARBA" id="ARBA00023136"/>
    </source>
</evidence>
<comment type="subcellular location">
    <subcellularLocation>
        <location evidence="1">Cell membrane</location>
        <topology evidence="1">Multi-pass membrane protein</topology>
    </subcellularLocation>
</comment>
<dbReference type="AlphaFoldDB" id="A0A0M6YH04"/>
<proteinExistence type="predicted"/>
<name>A0A0M6YH04_9RHOB</name>
<accession>A0A0M6YH04</accession>
<dbReference type="GO" id="GO:0005886">
    <property type="term" value="C:plasma membrane"/>
    <property type="evidence" value="ECO:0007669"/>
    <property type="project" value="UniProtKB-SubCell"/>
</dbReference>
<evidence type="ECO:0000256" key="1">
    <source>
        <dbReference type="ARBA" id="ARBA00004651"/>
    </source>
</evidence>
<keyword evidence="4 6" id="KW-1133">Transmembrane helix</keyword>
<evidence type="ECO:0000256" key="4">
    <source>
        <dbReference type="ARBA" id="ARBA00022989"/>
    </source>
</evidence>
<feature type="transmembrane region" description="Helical" evidence="6">
    <location>
        <begin position="240"/>
        <end position="263"/>
    </location>
</feature>
<reference evidence="8 9" key="1">
    <citation type="submission" date="2015-07" db="EMBL/GenBank/DDBJ databases">
        <authorList>
            <person name="Noorani M."/>
        </authorList>
    </citation>
    <scope>NUCLEOTIDE SEQUENCE [LARGE SCALE GENOMIC DNA]</scope>
    <source>
        <strain evidence="8 9">CECT 7802</strain>
    </source>
</reference>
<gene>
    <name evidence="8" type="ORF">JDO7802_00549</name>
</gene>
<feature type="transmembrane region" description="Helical" evidence="6">
    <location>
        <begin position="284"/>
        <end position="304"/>
    </location>
</feature>
<feature type="domain" description="Copper resistance protein D" evidence="7">
    <location>
        <begin position="202"/>
        <end position="300"/>
    </location>
</feature>
<evidence type="ECO:0000256" key="6">
    <source>
        <dbReference type="SAM" id="Phobius"/>
    </source>
</evidence>
<sequence>MTAIRCKGTCYSPSRRDRRVTGLASLDAFAVASVLFKASGYGAALLAMGGVLFVVAFAVRADPATLTFARRIAVAAALIGLAVLAARFGLRAARISGMRWDGAIDPTMLGVVWQSPLGTAALFRGLGEGAILAILIPGVGRVIALGGAVLVALSYTQIGHTLGDPRWLLGTLLTVHLVAVAFWVGALAPLHRVAATPAGAPLLHAFGIAATGAVGLLAVAGVGLAWFLTGSLSGLFGTAYGIGLLAKVALVTGLLGLAALNKWRLVPDLRQGTPGAAAKLRRSIMIEGVGVIVILVLTAAITTVTTPSGG</sequence>
<feature type="transmembrane region" description="Helical" evidence="6">
    <location>
        <begin position="130"/>
        <end position="155"/>
    </location>
</feature>
<keyword evidence="5 6" id="KW-0472">Membrane</keyword>
<feature type="transmembrane region" description="Helical" evidence="6">
    <location>
        <begin position="202"/>
        <end position="228"/>
    </location>
</feature>
<evidence type="ECO:0000313" key="8">
    <source>
        <dbReference type="EMBL" id="CTQ48547.1"/>
    </source>
</evidence>
<organism evidence="8 9">
    <name type="scientific">Jannaschia donghaensis</name>
    <dbReference type="NCBI Taxonomy" id="420998"/>
    <lineage>
        <taxon>Bacteria</taxon>
        <taxon>Pseudomonadati</taxon>
        <taxon>Pseudomonadota</taxon>
        <taxon>Alphaproteobacteria</taxon>
        <taxon>Rhodobacterales</taxon>
        <taxon>Roseobacteraceae</taxon>
        <taxon>Jannaschia</taxon>
    </lineage>
</organism>
<dbReference type="GO" id="GO:0006825">
    <property type="term" value="P:copper ion transport"/>
    <property type="evidence" value="ECO:0007669"/>
    <property type="project" value="InterPro"/>
</dbReference>
<protein>
    <submittedName>
        <fullName evidence="8">Putative copper export protein</fullName>
    </submittedName>
</protein>
<dbReference type="PANTHER" id="PTHR34820">
    <property type="entry name" value="INNER MEMBRANE PROTEIN YEBZ"/>
    <property type="match status" value="1"/>
</dbReference>
<feature type="transmembrane region" description="Helical" evidence="6">
    <location>
        <begin position="42"/>
        <end position="60"/>
    </location>
</feature>
<keyword evidence="9" id="KW-1185">Reference proteome</keyword>
<dbReference type="InterPro" id="IPR008457">
    <property type="entry name" value="Cu-R_CopD_dom"/>
</dbReference>
<keyword evidence="2" id="KW-1003">Cell membrane</keyword>
<dbReference type="EMBL" id="CXSU01000005">
    <property type="protein sequence ID" value="CTQ48547.1"/>
    <property type="molecule type" value="Genomic_DNA"/>
</dbReference>
<dbReference type="Proteomes" id="UP000049222">
    <property type="component" value="Unassembled WGS sequence"/>
</dbReference>
<evidence type="ECO:0000256" key="2">
    <source>
        <dbReference type="ARBA" id="ARBA00022475"/>
    </source>
</evidence>
<dbReference type="InterPro" id="IPR032694">
    <property type="entry name" value="CopC/D"/>
</dbReference>
<keyword evidence="3 6" id="KW-0812">Transmembrane</keyword>
<evidence type="ECO:0000259" key="7">
    <source>
        <dbReference type="Pfam" id="PF05425"/>
    </source>
</evidence>
<dbReference type="PANTHER" id="PTHR34820:SF4">
    <property type="entry name" value="INNER MEMBRANE PROTEIN YEBZ"/>
    <property type="match status" value="1"/>
</dbReference>